<keyword evidence="3" id="KW-1185">Reference proteome</keyword>
<feature type="transmembrane region" description="Helical" evidence="1">
    <location>
        <begin position="72"/>
        <end position="96"/>
    </location>
</feature>
<keyword evidence="1" id="KW-0812">Transmembrane</keyword>
<dbReference type="EnsemblMetazoa" id="CJA08795.1">
    <property type="protein sequence ID" value="CJA08795.1"/>
    <property type="gene ID" value="WBGene00127999"/>
</dbReference>
<evidence type="ECO:0000256" key="1">
    <source>
        <dbReference type="SAM" id="Phobius"/>
    </source>
</evidence>
<reference evidence="3" key="1">
    <citation type="submission" date="2010-08" db="EMBL/GenBank/DDBJ databases">
        <authorList>
            <consortium name="Caenorhabditis japonica Sequencing Consortium"/>
            <person name="Wilson R.K."/>
        </authorList>
    </citation>
    <scope>NUCLEOTIDE SEQUENCE [LARGE SCALE GENOMIC DNA]</scope>
    <source>
        <strain evidence="3">DF5081</strain>
    </source>
</reference>
<accession>A0A8R1HST1</accession>
<evidence type="ECO:0000313" key="3">
    <source>
        <dbReference type="Proteomes" id="UP000005237"/>
    </source>
</evidence>
<organism evidence="2 3">
    <name type="scientific">Caenorhabditis japonica</name>
    <dbReference type="NCBI Taxonomy" id="281687"/>
    <lineage>
        <taxon>Eukaryota</taxon>
        <taxon>Metazoa</taxon>
        <taxon>Ecdysozoa</taxon>
        <taxon>Nematoda</taxon>
        <taxon>Chromadorea</taxon>
        <taxon>Rhabditida</taxon>
        <taxon>Rhabditina</taxon>
        <taxon>Rhabditomorpha</taxon>
        <taxon>Rhabditoidea</taxon>
        <taxon>Rhabditidae</taxon>
        <taxon>Peloderinae</taxon>
        <taxon>Caenorhabditis</taxon>
    </lineage>
</organism>
<keyword evidence="1" id="KW-0472">Membrane</keyword>
<evidence type="ECO:0000313" key="2">
    <source>
        <dbReference type="EnsemblMetazoa" id="CJA08795.1"/>
    </source>
</evidence>
<keyword evidence="1" id="KW-1133">Transmembrane helix</keyword>
<proteinExistence type="predicted"/>
<name>A0A8R1HST1_CAEJA</name>
<reference evidence="2" key="2">
    <citation type="submission" date="2022-06" db="UniProtKB">
        <authorList>
            <consortium name="EnsemblMetazoa"/>
        </authorList>
    </citation>
    <scope>IDENTIFICATION</scope>
    <source>
        <strain evidence="2">DF5081</strain>
    </source>
</reference>
<sequence>MSAKIFIAFTIVSISSMFPNNAFMNAHEYFYYKLRNVTHDEDPVEIKSSWFIKQQPEKNHYNRSIDKDSRELAGSIISLIGVTAATLGGVLGVLVIKLV</sequence>
<dbReference type="Proteomes" id="UP000005237">
    <property type="component" value="Unassembled WGS sequence"/>
</dbReference>
<dbReference type="AlphaFoldDB" id="A0A8R1HST1"/>
<protein>
    <submittedName>
        <fullName evidence="2">Uncharacterized protein</fullName>
    </submittedName>
</protein>